<dbReference type="InterPro" id="IPR051609">
    <property type="entry name" value="NmrA/Isoflavone_reductase-like"/>
</dbReference>
<dbReference type="Gene3D" id="3.90.25.10">
    <property type="entry name" value="UDP-galactose 4-epimerase, domain 1"/>
    <property type="match status" value="1"/>
</dbReference>
<proteinExistence type="predicted"/>
<dbReference type="SUPFAM" id="SSF51735">
    <property type="entry name" value="NAD(P)-binding Rossmann-fold domains"/>
    <property type="match status" value="1"/>
</dbReference>
<dbReference type="Proteomes" id="UP000184330">
    <property type="component" value="Unassembled WGS sequence"/>
</dbReference>
<dbReference type="STRING" id="576137.A0A1L7WU45"/>
<name>A0A1L7WU45_9HELO</name>
<evidence type="ECO:0000313" key="5">
    <source>
        <dbReference type="Proteomes" id="UP000184330"/>
    </source>
</evidence>
<dbReference type="AlphaFoldDB" id="A0A1L7WU45"/>
<evidence type="ECO:0000256" key="1">
    <source>
        <dbReference type="ARBA" id="ARBA00022857"/>
    </source>
</evidence>
<dbReference type="PANTHER" id="PTHR47706">
    <property type="entry name" value="NMRA-LIKE FAMILY PROTEIN"/>
    <property type="match status" value="1"/>
</dbReference>
<keyword evidence="1" id="KW-0521">NADP</keyword>
<dbReference type="GO" id="GO:0016491">
    <property type="term" value="F:oxidoreductase activity"/>
    <property type="evidence" value="ECO:0007669"/>
    <property type="project" value="UniProtKB-KW"/>
</dbReference>
<evidence type="ECO:0000256" key="2">
    <source>
        <dbReference type="ARBA" id="ARBA00023002"/>
    </source>
</evidence>
<dbReference type="InterPro" id="IPR008030">
    <property type="entry name" value="NmrA-like"/>
</dbReference>
<dbReference type="EMBL" id="FJOG01000007">
    <property type="protein sequence ID" value="CZR56288.1"/>
    <property type="molecule type" value="Genomic_DNA"/>
</dbReference>
<gene>
    <name evidence="4" type="ORF">PAC_06176</name>
</gene>
<dbReference type="Gene3D" id="3.40.50.720">
    <property type="entry name" value="NAD(P)-binding Rossmann-like Domain"/>
    <property type="match status" value="1"/>
</dbReference>
<keyword evidence="2" id="KW-0560">Oxidoreductase</keyword>
<keyword evidence="5" id="KW-1185">Reference proteome</keyword>
<dbReference type="Pfam" id="PF05368">
    <property type="entry name" value="NmrA"/>
    <property type="match status" value="1"/>
</dbReference>
<protein>
    <recommendedName>
        <fullName evidence="3">NmrA-like domain-containing protein</fullName>
    </recommendedName>
</protein>
<feature type="domain" description="NmrA-like" evidence="3">
    <location>
        <begin position="11"/>
        <end position="225"/>
    </location>
</feature>
<dbReference type="OrthoDB" id="9974981at2759"/>
<reference evidence="4 5" key="1">
    <citation type="submission" date="2016-03" db="EMBL/GenBank/DDBJ databases">
        <authorList>
            <person name="Ploux O."/>
        </authorList>
    </citation>
    <scope>NUCLEOTIDE SEQUENCE [LARGE SCALE GENOMIC DNA]</scope>
    <source>
        <strain evidence="4 5">UAMH 11012</strain>
    </source>
</reference>
<dbReference type="PANTHER" id="PTHR47706:SF1">
    <property type="entry name" value="CIPA-LIKE, PUTATIVE (AFU_ORTHOLOGUE AFUA_1G12460)-RELATED"/>
    <property type="match status" value="1"/>
</dbReference>
<organism evidence="4 5">
    <name type="scientific">Phialocephala subalpina</name>
    <dbReference type="NCBI Taxonomy" id="576137"/>
    <lineage>
        <taxon>Eukaryota</taxon>
        <taxon>Fungi</taxon>
        <taxon>Dikarya</taxon>
        <taxon>Ascomycota</taxon>
        <taxon>Pezizomycotina</taxon>
        <taxon>Leotiomycetes</taxon>
        <taxon>Helotiales</taxon>
        <taxon>Mollisiaceae</taxon>
        <taxon>Phialocephala</taxon>
        <taxon>Phialocephala fortinii species complex</taxon>
    </lineage>
</organism>
<dbReference type="InterPro" id="IPR036291">
    <property type="entry name" value="NAD(P)-bd_dom_sf"/>
</dbReference>
<accession>A0A1L7WU45</accession>
<evidence type="ECO:0000259" key="3">
    <source>
        <dbReference type="Pfam" id="PF05368"/>
    </source>
</evidence>
<evidence type="ECO:0000313" key="4">
    <source>
        <dbReference type="EMBL" id="CZR56288.1"/>
    </source>
</evidence>
<sequence length="306" mass="33418">MSSFKNIALLATGNLGSRILTALNNAGFTVTAIQRKDSTNVPKGAAKSLKVDLSSEADLTTAFKNQDVVVSALPYPRLASDKIWMNAAINAGVKRIVPSEYSTNLENKNAQKLPIIFSKLEIRKYIEGLASEGKIEWSSVNNGPFLVPYLWLSGAMGPNAKAKTATIHDGGNKTVATTTLERIGEGVAASLLPGNVEKTKNKPIYVYSTALSERKVVDMVSKLLGGVEFKETDLSVEQITKDAFARWEASDKKGHDFAFYMPFCYGDGYGGDFRDQAMNKELGLKEMTDAEVEEFFKRALKKQGLI</sequence>